<dbReference type="EMBL" id="CP043504">
    <property type="protein sequence ID" value="QEO09770.1"/>
    <property type="molecule type" value="Genomic_DNA"/>
</dbReference>
<sequence>MGASHEGWWTLLGLSAGASGTKVFDRPYWDARLGPLREYPPIAFCNPETGHAVSLEELVGMIAARSAELELSRRRL</sequence>
<reference evidence="1 2" key="1">
    <citation type="submission" date="2019-09" db="EMBL/GenBank/DDBJ databases">
        <title>Genome sequencing of strain KACC 19322.</title>
        <authorList>
            <person name="Heo J."/>
            <person name="Kim S.-J."/>
            <person name="Kim J.-S."/>
            <person name="Hong S.-B."/>
            <person name="Kwon S.-W."/>
        </authorList>
    </citation>
    <scope>NUCLEOTIDE SEQUENCE [LARGE SCALE GENOMIC DNA]</scope>
    <source>
        <strain evidence="1 2">KACC 19322</strain>
    </source>
</reference>
<dbReference type="KEGG" id="lyk:FLP23_06985"/>
<dbReference type="AlphaFoldDB" id="A0A5C1Y812"/>
<evidence type="ECO:0000313" key="2">
    <source>
        <dbReference type="Proteomes" id="UP000322159"/>
    </source>
</evidence>
<proteinExistence type="predicted"/>
<organism evidence="1 2">
    <name type="scientific">Protaetiibacter larvae</name>
    <dbReference type="NCBI Taxonomy" id="2592654"/>
    <lineage>
        <taxon>Bacteria</taxon>
        <taxon>Bacillati</taxon>
        <taxon>Actinomycetota</taxon>
        <taxon>Actinomycetes</taxon>
        <taxon>Micrococcales</taxon>
        <taxon>Microbacteriaceae</taxon>
        <taxon>Protaetiibacter</taxon>
    </lineage>
</organism>
<keyword evidence="2" id="KW-1185">Reference proteome</keyword>
<gene>
    <name evidence="1" type="ORF">FLP23_06985</name>
</gene>
<protein>
    <submittedName>
        <fullName evidence="1">Uncharacterized protein</fullName>
    </submittedName>
</protein>
<name>A0A5C1Y812_9MICO</name>
<accession>A0A5C1Y812</accession>
<evidence type="ECO:0000313" key="1">
    <source>
        <dbReference type="EMBL" id="QEO09770.1"/>
    </source>
</evidence>
<dbReference type="RefSeq" id="WP_149325189.1">
    <property type="nucleotide sequence ID" value="NZ_CP043504.1"/>
</dbReference>
<dbReference type="Proteomes" id="UP000322159">
    <property type="component" value="Chromosome"/>
</dbReference>